<evidence type="ECO:0000256" key="1">
    <source>
        <dbReference type="ARBA" id="ARBA00023002"/>
    </source>
</evidence>
<evidence type="ECO:0000259" key="2">
    <source>
        <dbReference type="Pfam" id="PF01243"/>
    </source>
</evidence>
<comment type="caution">
    <text evidence="3">The sequence shown here is derived from an EMBL/GenBank/DDBJ whole genome shotgun (WGS) entry which is preliminary data.</text>
</comment>
<dbReference type="InterPro" id="IPR052019">
    <property type="entry name" value="F420H2_bilvrd_red/Heme_oxyg"/>
</dbReference>
<feature type="domain" description="Pyridoxamine 5'-phosphate oxidase N-terminal" evidence="2">
    <location>
        <begin position="33"/>
        <end position="140"/>
    </location>
</feature>
<proteinExistence type="predicted"/>
<dbReference type="Gene3D" id="2.30.110.10">
    <property type="entry name" value="Electron Transport, Fmn-binding Protein, Chain A"/>
    <property type="match status" value="1"/>
</dbReference>
<keyword evidence="1" id="KW-0560">Oxidoreductase</keyword>
<dbReference type="GO" id="GO:0016627">
    <property type="term" value="F:oxidoreductase activity, acting on the CH-CH group of donors"/>
    <property type="evidence" value="ECO:0007669"/>
    <property type="project" value="TreeGrafter"/>
</dbReference>
<evidence type="ECO:0000313" key="4">
    <source>
        <dbReference type="Proteomes" id="UP000319210"/>
    </source>
</evidence>
<dbReference type="AlphaFoldDB" id="A0A4Y3R9Y1"/>
<dbReference type="Proteomes" id="UP000319210">
    <property type="component" value="Unassembled WGS sequence"/>
</dbReference>
<sequence length="183" mass="20497">MLSREAVRMNTYAQTDKGVSWGAFRSAEPEFCDAVEKRFRAHRHHVLGTLRADGSPRLTGLEADFRDGEMWLGMMPRSRKALDLRRDPRFSLHANPGSGSDMDDGDARVGGLAVEVTDPAELARWAAGAPDGVPEQFHLFRVRLTEAVRVSIEAPDIVFRVWHPGRPLRTVRRGNDDAPPRED</sequence>
<dbReference type="PANTHER" id="PTHR35176:SF6">
    <property type="entry name" value="HEME OXYGENASE HI_0854-RELATED"/>
    <property type="match status" value="1"/>
</dbReference>
<accession>A0A4Y3R9Y1</accession>
<evidence type="ECO:0000313" key="3">
    <source>
        <dbReference type="EMBL" id="GEB52620.1"/>
    </source>
</evidence>
<dbReference type="EMBL" id="BJMM01000034">
    <property type="protein sequence ID" value="GEB52620.1"/>
    <property type="molecule type" value="Genomic_DNA"/>
</dbReference>
<dbReference type="GO" id="GO:0070967">
    <property type="term" value="F:coenzyme F420 binding"/>
    <property type="evidence" value="ECO:0007669"/>
    <property type="project" value="TreeGrafter"/>
</dbReference>
<dbReference type="GO" id="GO:0005829">
    <property type="term" value="C:cytosol"/>
    <property type="evidence" value="ECO:0007669"/>
    <property type="project" value="TreeGrafter"/>
</dbReference>
<dbReference type="SUPFAM" id="SSF50475">
    <property type="entry name" value="FMN-binding split barrel"/>
    <property type="match status" value="1"/>
</dbReference>
<dbReference type="PANTHER" id="PTHR35176">
    <property type="entry name" value="HEME OXYGENASE HI_0854-RELATED"/>
    <property type="match status" value="1"/>
</dbReference>
<organism evidence="3 4">
    <name type="scientific">Streptomyces cacaoi</name>
    <dbReference type="NCBI Taxonomy" id="1898"/>
    <lineage>
        <taxon>Bacteria</taxon>
        <taxon>Bacillati</taxon>
        <taxon>Actinomycetota</taxon>
        <taxon>Actinomycetes</taxon>
        <taxon>Kitasatosporales</taxon>
        <taxon>Streptomycetaceae</taxon>
        <taxon>Streptomyces</taxon>
    </lineage>
</organism>
<gene>
    <name evidence="3" type="ORF">SCA03_51710</name>
</gene>
<protein>
    <submittedName>
        <fullName evidence="3">Pyridoxamine 5'-phosphate oxidase</fullName>
    </submittedName>
</protein>
<reference evidence="3 4" key="1">
    <citation type="submission" date="2019-06" db="EMBL/GenBank/DDBJ databases">
        <title>Whole genome shotgun sequence of Streptomyces cacaoi subsp. cacaoi NBRC 12748.</title>
        <authorList>
            <person name="Hosoyama A."/>
            <person name="Uohara A."/>
            <person name="Ohji S."/>
            <person name="Ichikawa N."/>
        </authorList>
    </citation>
    <scope>NUCLEOTIDE SEQUENCE [LARGE SCALE GENOMIC DNA]</scope>
    <source>
        <strain evidence="3 4">NBRC 12748</strain>
    </source>
</reference>
<keyword evidence="4" id="KW-1185">Reference proteome</keyword>
<dbReference type="InterPro" id="IPR012349">
    <property type="entry name" value="Split_barrel_FMN-bd"/>
</dbReference>
<dbReference type="InterPro" id="IPR011576">
    <property type="entry name" value="Pyridox_Oxase_N"/>
</dbReference>
<name>A0A4Y3R9Y1_STRCI</name>
<dbReference type="Pfam" id="PF01243">
    <property type="entry name" value="PNPOx_N"/>
    <property type="match status" value="1"/>
</dbReference>